<feature type="transmembrane region" description="Helical" evidence="1">
    <location>
        <begin position="56"/>
        <end position="78"/>
    </location>
</feature>
<name>A0AAP2JWV9_PRORE</name>
<feature type="domain" description="IcmF-related" evidence="3">
    <location>
        <begin position="438"/>
        <end position="740"/>
    </location>
</feature>
<dbReference type="Pfam" id="PF21070">
    <property type="entry name" value="IcmF_helical"/>
    <property type="match status" value="1"/>
</dbReference>
<comment type="caution">
    <text evidence="5">The sequence shown here is derived from an EMBL/GenBank/DDBJ whole genome shotgun (WGS) entry which is preliminary data.</text>
</comment>
<organism evidence="5 6">
    <name type="scientific">Providencia rettgeri</name>
    <dbReference type="NCBI Taxonomy" id="587"/>
    <lineage>
        <taxon>Bacteria</taxon>
        <taxon>Pseudomonadati</taxon>
        <taxon>Pseudomonadota</taxon>
        <taxon>Gammaproteobacteria</taxon>
        <taxon>Enterobacterales</taxon>
        <taxon>Morganellaceae</taxon>
        <taxon>Providencia</taxon>
    </lineage>
</organism>
<feature type="domain" description="Type VI secretion system component TssM1 helical" evidence="4">
    <location>
        <begin position="887"/>
        <end position="992"/>
    </location>
</feature>
<evidence type="ECO:0000313" key="5">
    <source>
        <dbReference type="EMBL" id="MBX6979570.1"/>
    </source>
</evidence>
<reference evidence="5" key="1">
    <citation type="submission" date="2019-02" db="EMBL/GenBank/DDBJ databases">
        <title>Genomic characterization of isolates from hospital effluents in KZN, South Africa.</title>
        <authorList>
            <person name="Ntshobeni N."/>
            <person name="Allam M."/>
            <person name="Ismail A."/>
            <person name="Amoako D."/>
            <person name="Essack S."/>
            <person name="Chenia H."/>
        </authorList>
    </citation>
    <scope>NUCLEOTIDE SEQUENCE</scope>
    <source>
        <strain evidence="5">AFE97_S1</strain>
    </source>
</reference>
<dbReference type="InterPro" id="IPR009612">
    <property type="entry name" value="IcmF-rel"/>
</dbReference>
<dbReference type="InterPro" id="IPR053156">
    <property type="entry name" value="T6SS_TssM-like"/>
</dbReference>
<dbReference type="EMBL" id="SHDO01000005">
    <property type="protein sequence ID" value="MBX6979570.1"/>
    <property type="molecule type" value="Genomic_DNA"/>
</dbReference>
<dbReference type="PANTHER" id="PTHR36153:SF1">
    <property type="entry name" value="TYPE VI SECRETION SYSTEM COMPONENT TSSM1"/>
    <property type="match status" value="1"/>
</dbReference>
<proteinExistence type="predicted"/>
<feature type="transmembrane region" description="Helical" evidence="1">
    <location>
        <begin position="16"/>
        <end position="36"/>
    </location>
</feature>
<accession>A0AAP2JWV9</accession>
<evidence type="ECO:0000259" key="2">
    <source>
        <dbReference type="Pfam" id="PF06744"/>
    </source>
</evidence>
<dbReference type="RefSeq" id="WP_131680701.1">
    <property type="nucleotide sequence ID" value="NZ_SHCZ01000017.1"/>
</dbReference>
<evidence type="ECO:0000256" key="1">
    <source>
        <dbReference type="SAM" id="Phobius"/>
    </source>
</evidence>
<keyword evidence="1" id="KW-0472">Membrane</keyword>
<dbReference type="Pfam" id="PF06744">
    <property type="entry name" value="IcmF_C"/>
    <property type="match status" value="1"/>
</dbReference>
<dbReference type="Pfam" id="PF06761">
    <property type="entry name" value="IcmF-related"/>
    <property type="match status" value="1"/>
</dbReference>
<dbReference type="InterPro" id="IPR010623">
    <property type="entry name" value="IcmF_C"/>
</dbReference>
<keyword evidence="1" id="KW-0812">Transmembrane</keyword>
<keyword evidence="1" id="KW-1133">Transmembrane helix</keyword>
<evidence type="ECO:0000313" key="6">
    <source>
        <dbReference type="Proteomes" id="UP000824410"/>
    </source>
</evidence>
<dbReference type="PANTHER" id="PTHR36153">
    <property type="entry name" value="INNER MEMBRANE PROTEIN-RELATED"/>
    <property type="match status" value="1"/>
</dbReference>
<gene>
    <name evidence="5" type="ORF">EX242_04725</name>
</gene>
<feature type="domain" description="Type VI secretion system IcmF C-terminal" evidence="2">
    <location>
        <begin position="996"/>
        <end position="1102"/>
    </location>
</feature>
<dbReference type="AlphaFoldDB" id="A0AAP2JWV9"/>
<dbReference type="InterPro" id="IPR048677">
    <property type="entry name" value="TssM1_hel"/>
</dbReference>
<protein>
    <submittedName>
        <fullName evidence="5">Type VI secretion protein VasK</fullName>
    </submittedName>
</protein>
<evidence type="ECO:0000259" key="3">
    <source>
        <dbReference type="Pfam" id="PF06761"/>
    </source>
</evidence>
<evidence type="ECO:0000259" key="4">
    <source>
        <dbReference type="Pfam" id="PF21070"/>
    </source>
</evidence>
<sequence>MKSYLLSILKNLEKPWVILLVLFSIAITLGFILYFSPEILEIQPNSEKQYNALNTLVWVTGFIGLASIVVFTVSRWIGKHAYSGTKEKINNIIKNHNDTENVLLLEIQNTLKSQYGTFWHSKVSIQLLLGSHSAVEKLAPSLTQEIWQECDGTLLIYGGDIGSSIDSERLETLKHLRRRRPLDGVIWVTENSISSQLLDSNIHFTNLNAATAHNAGRAIQNLFQELGWRAPVWVWSVSDQPSLSAVETPAILCMTEQNMPAEALSPSLLSLIPALVINGTQALLREQKHTYLLALAQFLQNGGSQQLATALAPLNTPSRTLPFSGIAFSPSINPLNQQRLPNSWLPDTRWQSWLNVQSELASGLQPAALGFDKKRLVQYGAATAMTLWGAGMIVSYFANRQLIEDSYQSASVAANRQLPETERLQAQYDFQQTLGLLTHREQSSVPVWLHFGLNSNQPLLAHLWPLYQQTVLPPLQDNLRQQLEQRLQAYAQLSPNSDERRQATQSAYQDLKTYLMMSTPERMEPAFFTNHVLTALSVPQGMNEGEWHTLGKELLMFYAQQLPTHPEWQLTANNNLINQSRTLLTRQIGQRSESATLYQEVLRQAQHQFPDMTLDDMTGDTDAHFLLTTEEFVPGIFTRKAWEESIQPAIKKVVESRRHEIDWVLSDSQHELSQDISPDALKQQLTERYFADFANSWLNFLNSLQWRHTESLSDTIDQLSLMSDVRQSPVIALLNTLAYQGKTGRQAEKLADSFVNSAKELLNKEQKPVISQKADFTGPLEDTFGPVLNFVDPQAASQTGDNLSLQAYLTRITRVRLKLQQVVNAPDPQAMSQTFAQSILDGKNVDFAQTRDMGSLIAASFGQEWQPFGDALLVEPMTQAWQQLLTPTAQGINSEWQNAIVNEWNNAFGGRYPLKDTQSDISLPLMAQYLRPDNGRIQRFLETRLQGVLRKEGHHWVPNSANAQGLRFNPEFIQAMNTLSELGDVAFANGEARLYFEMRPGTSKQVMQTVLVVDKQNLTYDNQFPEWQRFVWPADTIASGASLTWMTTSTGTRLYRDHRGVWGLIRLLEAAQVTPYAGSTSSYTVSWTTSDGNTLNYQLRTEMGQGPLALLKLRNFVLPEKIFLDD</sequence>
<dbReference type="Proteomes" id="UP000824410">
    <property type="component" value="Unassembled WGS sequence"/>
</dbReference>